<dbReference type="OrthoDB" id="2129119at2759"/>
<gene>
    <name evidence="4" type="ORF">BCR36DRAFT_363360</name>
</gene>
<evidence type="ECO:0000313" key="4">
    <source>
        <dbReference type="EMBL" id="ORX41910.1"/>
    </source>
</evidence>
<protein>
    <recommendedName>
        <fullName evidence="6">Alpha/beta-hydrolase</fullName>
    </recommendedName>
</protein>
<feature type="domain" description="Esterase Ig-like N-terminal" evidence="3">
    <location>
        <begin position="36"/>
        <end position="134"/>
    </location>
</feature>
<sequence length="480" mass="54201">MNKKLFIPTLLYTLTLFTPSVWSKKSEVKNAVDALMVVQGYEWGPAVPRVIVEFNDKVSGFTKNTFKIKTGDVEREIINAYSSNKNGKQKENPSKHVTFDLKVNTVLIPFLGVSFGDASPFAYNPTTARNTWATTFELELDLAENETFKIGNIEFGKENDWTTYKKNLMENYIIPETDEWEKDTFTLNGKTLQRAAYAPEDALTDGVKNPLLIWLHGAGEGGNNIDIALLGSEVTALSRKDGIQKYFINEKQKGAYVLALQTPTLWMDAGDGSYNSEIDYKEGERQRSYYEVELFAAIKDYVDNNDDIDTSRIYVGGCSNGGYMTMDLMFEYGDYFAAFYPICEAYLNKNISDEMIEQVKDYNIWFLQAENDGTVDPLTTTIPSFYRLINAGAENVHFTLKENAVGSDDPSAVYFGHYAWVYAFNDDVKNEFDNSKVLEDFENITIEGGVLTSEDNYVTNANCSKDGNMWSWLASQSKAN</sequence>
<evidence type="ECO:0008006" key="6">
    <source>
        <dbReference type="Google" id="ProtNLM"/>
    </source>
</evidence>
<comment type="caution">
    <text evidence="4">The sequence shown here is derived from an EMBL/GenBank/DDBJ whole genome shotgun (WGS) entry which is preliminary data.</text>
</comment>
<evidence type="ECO:0000313" key="5">
    <source>
        <dbReference type="Proteomes" id="UP000193719"/>
    </source>
</evidence>
<keyword evidence="1" id="KW-0732">Signal</keyword>
<evidence type="ECO:0000259" key="2">
    <source>
        <dbReference type="Pfam" id="PF00326"/>
    </source>
</evidence>
<dbReference type="InterPro" id="IPR029058">
    <property type="entry name" value="AB_hydrolase_fold"/>
</dbReference>
<feature type="domain" description="Peptidase S9 prolyl oligopeptidase catalytic" evidence="2">
    <location>
        <begin position="280"/>
        <end position="339"/>
    </location>
</feature>
<dbReference type="InterPro" id="IPR001375">
    <property type="entry name" value="Peptidase_S9_cat"/>
</dbReference>
<dbReference type="InterPro" id="IPR041172">
    <property type="entry name" value="EstA_Ig-like_N"/>
</dbReference>
<dbReference type="Gene3D" id="3.40.50.1820">
    <property type="entry name" value="alpha/beta hydrolase"/>
    <property type="match status" value="1"/>
</dbReference>
<dbReference type="Proteomes" id="UP000193719">
    <property type="component" value="Unassembled WGS sequence"/>
</dbReference>
<name>A0A1Y1UVA6_9FUNG</name>
<reference evidence="4 5" key="2">
    <citation type="submission" date="2016-08" db="EMBL/GenBank/DDBJ databases">
        <title>Pervasive Adenine N6-methylation of Active Genes in Fungi.</title>
        <authorList>
            <consortium name="DOE Joint Genome Institute"/>
            <person name="Mondo S.J."/>
            <person name="Dannebaum R.O."/>
            <person name="Kuo R.C."/>
            <person name="Labutti K."/>
            <person name="Haridas S."/>
            <person name="Kuo A."/>
            <person name="Salamov A."/>
            <person name="Ahrendt S.R."/>
            <person name="Lipzen A."/>
            <person name="Sullivan W."/>
            <person name="Andreopoulos W.B."/>
            <person name="Clum A."/>
            <person name="Lindquist E."/>
            <person name="Daum C."/>
            <person name="Ramamoorthy G.K."/>
            <person name="Gryganskyi A."/>
            <person name="Culley D."/>
            <person name="Magnuson J.K."/>
            <person name="James T.Y."/>
            <person name="O'Malley M.A."/>
            <person name="Stajich J.E."/>
            <person name="Spatafora J.W."/>
            <person name="Visel A."/>
            <person name="Grigoriev I.V."/>
        </authorList>
    </citation>
    <scope>NUCLEOTIDE SEQUENCE [LARGE SCALE GENOMIC DNA]</scope>
    <source>
        <strain evidence="5">finn</strain>
    </source>
</reference>
<proteinExistence type="predicted"/>
<dbReference type="Pfam" id="PF18435">
    <property type="entry name" value="EstA_Ig_like"/>
    <property type="match status" value="1"/>
</dbReference>
<dbReference type="STRING" id="1754191.A0A1Y1UVA6"/>
<dbReference type="Pfam" id="PF00326">
    <property type="entry name" value="Peptidase_S9"/>
    <property type="match status" value="1"/>
</dbReference>
<evidence type="ECO:0000256" key="1">
    <source>
        <dbReference type="SAM" id="SignalP"/>
    </source>
</evidence>
<dbReference type="Gene3D" id="2.60.40.2180">
    <property type="match status" value="1"/>
</dbReference>
<accession>A0A1Y1UVA6</accession>
<feature type="signal peptide" evidence="1">
    <location>
        <begin position="1"/>
        <end position="23"/>
    </location>
</feature>
<dbReference type="AlphaFoldDB" id="A0A1Y1UVA6"/>
<keyword evidence="5" id="KW-1185">Reference proteome</keyword>
<dbReference type="EMBL" id="MCFH01000075">
    <property type="protein sequence ID" value="ORX41910.1"/>
    <property type="molecule type" value="Genomic_DNA"/>
</dbReference>
<dbReference type="SUPFAM" id="SSF53474">
    <property type="entry name" value="alpha/beta-Hydrolases"/>
    <property type="match status" value="1"/>
</dbReference>
<feature type="chain" id="PRO_5013299392" description="Alpha/beta-hydrolase" evidence="1">
    <location>
        <begin position="24"/>
        <end position="480"/>
    </location>
</feature>
<dbReference type="GO" id="GO:0006508">
    <property type="term" value="P:proteolysis"/>
    <property type="evidence" value="ECO:0007669"/>
    <property type="project" value="InterPro"/>
</dbReference>
<organism evidence="4 5">
    <name type="scientific">Piromyces finnis</name>
    <dbReference type="NCBI Taxonomy" id="1754191"/>
    <lineage>
        <taxon>Eukaryota</taxon>
        <taxon>Fungi</taxon>
        <taxon>Fungi incertae sedis</taxon>
        <taxon>Chytridiomycota</taxon>
        <taxon>Chytridiomycota incertae sedis</taxon>
        <taxon>Neocallimastigomycetes</taxon>
        <taxon>Neocallimastigales</taxon>
        <taxon>Neocallimastigaceae</taxon>
        <taxon>Piromyces</taxon>
    </lineage>
</organism>
<evidence type="ECO:0000259" key="3">
    <source>
        <dbReference type="Pfam" id="PF18435"/>
    </source>
</evidence>
<dbReference type="GO" id="GO:0008236">
    <property type="term" value="F:serine-type peptidase activity"/>
    <property type="evidence" value="ECO:0007669"/>
    <property type="project" value="InterPro"/>
</dbReference>
<reference evidence="4 5" key="1">
    <citation type="submission" date="2016-08" db="EMBL/GenBank/DDBJ databases">
        <title>Genomes of anaerobic fungi encode conserved fungal cellulosomes for biomass hydrolysis.</title>
        <authorList>
            <consortium name="DOE Joint Genome Institute"/>
            <person name="Haitjema C.H."/>
            <person name="Gilmore S.P."/>
            <person name="Henske J.K."/>
            <person name="Solomon K.V."/>
            <person name="De Groot R."/>
            <person name="Kuo A."/>
            <person name="Mondo S.J."/>
            <person name="Salamov A.A."/>
            <person name="Labutti K."/>
            <person name="Zhao Z."/>
            <person name="Chiniquy J."/>
            <person name="Barry K."/>
            <person name="Brewer H.M."/>
            <person name="Purvine S.O."/>
            <person name="Wright A.T."/>
            <person name="Boxma B."/>
            <person name="Van Alen T."/>
            <person name="Hackstein J.H."/>
            <person name="Baker S.E."/>
            <person name="Grigoriev I.V."/>
            <person name="O'Malley M.A."/>
        </authorList>
    </citation>
    <scope>NUCLEOTIDE SEQUENCE [LARGE SCALE GENOMIC DNA]</scope>
    <source>
        <strain evidence="5">finn</strain>
    </source>
</reference>